<dbReference type="SUPFAM" id="SSF49785">
    <property type="entry name" value="Galactose-binding domain-like"/>
    <property type="match status" value="2"/>
</dbReference>
<dbReference type="FunFam" id="2.60.120.260:FF:000059">
    <property type="entry name" value="Probable allantoicase"/>
    <property type="match status" value="1"/>
</dbReference>
<feature type="domain" description="Dilute" evidence="10">
    <location>
        <begin position="779"/>
        <end position="1074"/>
    </location>
</feature>
<dbReference type="CDD" id="cd15473">
    <property type="entry name" value="Myo5p-like_CBD_DIL_ANK"/>
    <property type="match status" value="1"/>
</dbReference>
<dbReference type="InterPro" id="IPR015908">
    <property type="entry name" value="Allantoicase_dom"/>
</dbReference>
<dbReference type="HAMAP" id="MF_00813">
    <property type="entry name" value="Allantoicase"/>
    <property type="match status" value="1"/>
</dbReference>
<feature type="region of interest" description="Disordered" evidence="9">
    <location>
        <begin position="1078"/>
        <end position="1134"/>
    </location>
</feature>
<dbReference type="Gene3D" id="2.60.120.260">
    <property type="entry name" value="Galactose-binding domain-like"/>
    <property type="match status" value="2"/>
</dbReference>
<reference evidence="12" key="1">
    <citation type="journal article" date="2023" name="Mol. Phylogenet. Evol.">
        <title>Genome-scale phylogeny and comparative genomics of the fungal order Sordariales.</title>
        <authorList>
            <person name="Hensen N."/>
            <person name="Bonometti L."/>
            <person name="Westerberg I."/>
            <person name="Brannstrom I.O."/>
            <person name="Guillou S."/>
            <person name="Cros-Aarteil S."/>
            <person name="Calhoun S."/>
            <person name="Haridas S."/>
            <person name="Kuo A."/>
            <person name="Mondo S."/>
            <person name="Pangilinan J."/>
            <person name="Riley R."/>
            <person name="LaButti K."/>
            <person name="Andreopoulos B."/>
            <person name="Lipzen A."/>
            <person name="Chen C."/>
            <person name="Yan M."/>
            <person name="Daum C."/>
            <person name="Ng V."/>
            <person name="Clum A."/>
            <person name="Steindorff A."/>
            <person name="Ohm R.A."/>
            <person name="Martin F."/>
            <person name="Silar P."/>
            <person name="Natvig D.O."/>
            <person name="Lalanne C."/>
            <person name="Gautier V."/>
            <person name="Ament-Velasquez S.L."/>
            <person name="Kruys A."/>
            <person name="Hutchinson M.I."/>
            <person name="Powell A.J."/>
            <person name="Barry K."/>
            <person name="Miller A.N."/>
            <person name="Grigoriev I.V."/>
            <person name="Debuchy R."/>
            <person name="Gladieux P."/>
            <person name="Hiltunen Thoren M."/>
            <person name="Johannesson H."/>
        </authorList>
    </citation>
    <scope>NUCLEOTIDE SEQUENCE [LARGE SCALE GENOMIC DNA]</scope>
    <source>
        <strain evidence="12">CBS 340.73</strain>
    </source>
</reference>
<feature type="region of interest" description="Disordered" evidence="9">
    <location>
        <begin position="1190"/>
        <end position="1213"/>
    </location>
</feature>
<evidence type="ECO:0000256" key="6">
    <source>
        <dbReference type="ARBA" id="ARBA00056910"/>
    </source>
</evidence>
<dbReference type="InterPro" id="IPR052072">
    <property type="entry name" value="Vascular_dev_regulator"/>
</dbReference>
<dbReference type="GO" id="GO:0051020">
    <property type="term" value="F:GTPase binding"/>
    <property type="evidence" value="ECO:0007669"/>
    <property type="project" value="TreeGrafter"/>
</dbReference>
<dbReference type="Pfam" id="PF03561">
    <property type="entry name" value="Allantoicase"/>
    <property type="match status" value="2"/>
</dbReference>
<dbReference type="AlphaFoldDB" id="A0AAN6NER0"/>
<dbReference type="PANTHER" id="PTHR16027">
    <property type="entry name" value="DILUTE DOMAIN-CONTAINING PROTEIN YPR089W"/>
    <property type="match status" value="1"/>
</dbReference>
<comment type="caution">
    <text evidence="11">The sequence shown here is derived from an EMBL/GenBank/DDBJ whole genome shotgun (WGS) entry which is preliminary data.</text>
</comment>
<dbReference type="Proteomes" id="UP001303473">
    <property type="component" value="Unassembled WGS sequence"/>
</dbReference>
<comment type="pathway">
    <text evidence="7">Nitrogen metabolism; (S)-allantoin degradation; (S)-ureidoglycolate from allantoate (aminidohydrolase route): step 1/1.</text>
</comment>
<keyword evidence="12" id="KW-1185">Reference proteome</keyword>
<dbReference type="PROSITE" id="PS50297">
    <property type="entry name" value="ANK_REP_REGION"/>
    <property type="match status" value="1"/>
</dbReference>
<evidence type="ECO:0000256" key="3">
    <source>
        <dbReference type="ARBA" id="ARBA00012170"/>
    </source>
</evidence>
<feature type="repeat" description="ANK" evidence="8">
    <location>
        <begin position="589"/>
        <end position="621"/>
    </location>
</feature>
<evidence type="ECO:0000256" key="7">
    <source>
        <dbReference type="ARBA" id="ARBA00060607"/>
    </source>
</evidence>
<sequence length="1213" mass="134373">MGEFFLPSDMDDIEYKLPTVKATAVAAADIDRTFRSSCIDLVSAALGGKVLGFSDEWFAEASNLLNPAAPIRQPGKMVYSGAWYDGWETRRHNPAPFDWVVIRLGVASGTVEGVEVDTAFFNGNHAPAITVEGCFGSDDEEVLSWKGERGGWKPILSLQECGPSQRFAWKLDEPKRAEQYTHVRLNMYPDGGIARFRLFGHAVPVFPADKDAIFDLAAAQNGGVAVSGSDQHFGTKDNLILPGRGKDMGDGWETARSRSKGHVDWAIIRLGAPGYIQYLIVDTAHFRGNYPQQAKIEAIEWNDAHSEPGPDAEGWIQVVETIKCGPDQEHAADCLVKDKPFTHVKLIIVPDGGVKRLRVSEGLVTVSSKDTAACHARRYSAMDIGDGGGFDDAGGVGGDFPQPQQKKRVLPDDLPKSLDDRKLVPTMLVPETEMYDGWQGQSQFLTSPIVAKPLSFGDLTLNDPNYNNDNLTKGGPDSETRLMEMLAAQAAHNTAGAIFDNEDTIAADEKLSDTEKRDVLQRALIMAASNGNVDSVKKILNGPAKQYVDVNAPDDEGTPALIYASCFGHENVVQALIDAGVDVDKQDRNQWSALMWAMTNRHKGIAKLLLDNGASADKKTSSGRTAFDFVAPDSDMSYYLNDSGYGIGSAGATDDFYNPGLSQDRFEEELAENEMRRRMMMESARDLEVDLGNVGIDDQPETVDDFEEDQQEFDWSRCLHDQMFVFQENELNRILDIVITNMTPQRSPSQKPVPANMIFLSARYAHYHSSPELLAKLLITAMDKINDVVEKYQWDMTILAFWISNATLLLHYLKKDAGLVEATTEFQAQLAELINEIFILIVRDAERRLDKVLDAAMLDHETIPGFEDITFQNEWKIFKRKKGVKEEPLEKRYRPPSPKQRAKPSPRNVTSLLSSTLFVLDLYDIHSVITAQIISQLIYWLGAELFNRIMSSRKYLARTKAMQIRMNISTLEDWARQNNRQPEHYEGGEMKSSGENTVDATRRHLAPIIQLLQWLQCFSSLGADDLEALVGTLQQLRALSPQQLIHAATHYRPEVGEKGLPKSAMKYLVAIQKEAALRRERHRSGNAGASPKAGKGDGGLLPVTPTKASFGNGNNGSATPVTPNRDDEDEDEDEAPANLLLDPALMLPFTLPSMTDMLVSYGAGFGGVNRERERKYIPTIPPEFLDKLEANTGGGGGKKSFIFGEKDWEDEEV</sequence>
<dbReference type="PROSITE" id="PS50088">
    <property type="entry name" value="ANK_REPEAT"/>
    <property type="match status" value="2"/>
</dbReference>
<dbReference type="GO" id="GO:0000256">
    <property type="term" value="P:allantoin catabolic process"/>
    <property type="evidence" value="ECO:0007669"/>
    <property type="project" value="InterPro"/>
</dbReference>
<feature type="repeat" description="ANK" evidence="8">
    <location>
        <begin position="556"/>
        <end position="588"/>
    </location>
</feature>
<name>A0AAN6NER0_9PEZI</name>
<evidence type="ECO:0000256" key="4">
    <source>
        <dbReference type="ARBA" id="ARBA00022631"/>
    </source>
</evidence>
<dbReference type="SMART" id="SM01132">
    <property type="entry name" value="DIL"/>
    <property type="match status" value="1"/>
</dbReference>
<proteinExistence type="inferred from homology"/>
<evidence type="ECO:0000313" key="11">
    <source>
        <dbReference type="EMBL" id="KAK3943468.1"/>
    </source>
</evidence>
<comment type="similarity">
    <text evidence="2">Belongs to the allantoicase family.</text>
</comment>
<evidence type="ECO:0000256" key="8">
    <source>
        <dbReference type="PROSITE-ProRule" id="PRU00023"/>
    </source>
</evidence>
<feature type="region of interest" description="Disordered" evidence="9">
    <location>
        <begin position="888"/>
        <end position="907"/>
    </location>
</feature>
<dbReference type="GO" id="GO:0004037">
    <property type="term" value="F:allantoicase activity"/>
    <property type="evidence" value="ECO:0007669"/>
    <property type="project" value="UniProtKB-EC"/>
</dbReference>
<dbReference type="SMART" id="SM00248">
    <property type="entry name" value="ANK"/>
    <property type="match status" value="3"/>
</dbReference>
<dbReference type="GO" id="GO:0006144">
    <property type="term" value="P:purine nucleobase metabolic process"/>
    <property type="evidence" value="ECO:0007669"/>
    <property type="project" value="UniProtKB-KW"/>
</dbReference>
<dbReference type="Gene3D" id="1.25.40.20">
    <property type="entry name" value="Ankyrin repeat-containing domain"/>
    <property type="match status" value="1"/>
</dbReference>
<dbReference type="InterPro" id="IPR037986">
    <property type="entry name" value="Myo5p-like_CBD_DIL"/>
</dbReference>
<evidence type="ECO:0000256" key="2">
    <source>
        <dbReference type="ARBA" id="ARBA00009242"/>
    </source>
</evidence>
<evidence type="ECO:0000256" key="9">
    <source>
        <dbReference type="SAM" id="MobiDB-lite"/>
    </source>
</evidence>
<dbReference type="InterPro" id="IPR005164">
    <property type="entry name" value="Allantoicase"/>
</dbReference>
<dbReference type="PROSITE" id="PS51126">
    <property type="entry name" value="DILUTE"/>
    <property type="match status" value="1"/>
</dbReference>
<dbReference type="Pfam" id="PF12796">
    <property type="entry name" value="Ank_2"/>
    <property type="match status" value="1"/>
</dbReference>
<evidence type="ECO:0000256" key="1">
    <source>
        <dbReference type="ARBA" id="ARBA00001314"/>
    </source>
</evidence>
<evidence type="ECO:0000313" key="12">
    <source>
        <dbReference type="Proteomes" id="UP001303473"/>
    </source>
</evidence>
<feature type="compositionally biased region" description="Polar residues" evidence="9">
    <location>
        <begin position="1106"/>
        <end position="1122"/>
    </location>
</feature>
<dbReference type="InterPro" id="IPR002710">
    <property type="entry name" value="Dilute_dom"/>
</dbReference>
<comment type="catalytic activity">
    <reaction evidence="1">
        <text>allantoate + H2O = (S)-ureidoglycolate + urea</text>
        <dbReference type="Rhea" id="RHEA:11016"/>
        <dbReference type="ChEBI" id="CHEBI:15377"/>
        <dbReference type="ChEBI" id="CHEBI:16199"/>
        <dbReference type="ChEBI" id="CHEBI:17536"/>
        <dbReference type="ChEBI" id="CHEBI:57296"/>
        <dbReference type="EC" id="3.5.3.4"/>
    </reaction>
</comment>
<dbReference type="EC" id="3.5.3.4" evidence="3"/>
<keyword evidence="5" id="KW-0378">Hydrolase</keyword>
<dbReference type="InterPro" id="IPR036770">
    <property type="entry name" value="Ankyrin_rpt-contain_sf"/>
</dbReference>
<dbReference type="SUPFAM" id="SSF48403">
    <property type="entry name" value="Ankyrin repeat"/>
    <property type="match status" value="1"/>
</dbReference>
<dbReference type="NCBIfam" id="TIGR02961">
    <property type="entry name" value="allantoicase"/>
    <property type="match status" value="1"/>
</dbReference>
<dbReference type="Pfam" id="PF01843">
    <property type="entry name" value="DIL"/>
    <property type="match status" value="1"/>
</dbReference>
<comment type="function">
    <text evidence="6">Utilization of purines as secondary nitrogen sources, when primary sources are limiting.</text>
</comment>
<dbReference type="FunFam" id="2.60.120.260:FF:000078">
    <property type="entry name" value="DAL2p Allantoicase"/>
    <property type="match status" value="1"/>
</dbReference>
<keyword evidence="4" id="KW-0659">Purine metabolism</keyword>
<evidence type="ECO:0000259" key="10">
    <source>
        <dbReference type="PROSITE" id="PS51126"/>
    </source>
</evidence>
<dbReference type="PANTHER" id="PTHR16027:SF6">
    <property type="entry name" value="DILUTE DOMAIN-CONTAINING PROTEIN"/>
    <property type="match status" value="1"/>
</dbReference>
<accession>A0AAN6NER0</accession>
<dbReference type="InterPro" id="IPR008979">
    <property type="entry name" value="Galactose-bd-like_sf"/>
</dbReference>
<protein>
    <recommendedName>
        <fullName evidence="3">allantoicase</fullName>
        <ecNumber evidence="3">3.5.3.4</ecNumber>
    </recommendedName>
</protein>
<dbReference type="EMBL" id="MU853765">
    <property type="protein sequence ID" value="KAK3943468.1"/>
    <property type="molecule type" value="Genomic_DNA"/>
</dbReference>
<dbReference type="InterPro" id="IPR002110">
    <property type="entry name" value="Ankyrin_rpt"/>
</dbReference>
<gene>
    <name evidence="11" type="ORF">QBC46DRAFT_456790</name>
</gene>
<evidence type="ECO:0000256" key="5">
    <source>
        <dbReference type="ARBA" id="ARBA00022801"/>
    </source>
</evidence>
<keyword evidence="8" id="KW-0040">ANK repeat</keyword>
<organism evidence="11 12">
    <name type="scientific">Diplogelasinospora grovesii</name>
    <dbReference type="NCBI Taxonomy" id="303347"/>
    <lineage>
        <taxon>Eukaryota</taxon>
        <taxon>Fungi</taxon>
        <taxon>Dikarya</taxon>
        <taxon>Ascomycota</taxon>
        <taxon>Pezizomycotina</taxon>
        <taxon>Sordariomycetes</taxon>
        <taxon>Sordariomycetidae</taxon>
        <taxon>Sordariales</taxon>
        <taxon>Diplogelasinosporaceae</taxon>
        <taxon>Diplogelasinospora</taxon>
    </lineage>
</organism>